<evidence type="ECO:0000256" key="1">
    <source>
        <dbReference type="ARBA" id="ARBA00022801"/>
    </source>
</evidence>
<keyword evidence="1 3" id="KW-0378">Hydrolase</keyword>
<dbReference type="GO" id="GO:0016787">
    <property type="term" value="F:hydrolase activity"/>
    <property type="evidence" value="ECO:0007669"/>
    <property type="project" value="UniProtKB-KW"/>
</dbReference>
<dbReference type="SUPFAM" id="SSF49785">
    <property type="entry name" value="Galactose-binding domain-like"/>
    <property type="match status" value="1"/>
</dbReference>
<evidence type="ECO:0000259" key="2">
    <source>
        <dbReference type="SMART" id="SM00939"/>
    </source>
</evidence>
<dbReference type="Pfam" id="PF08530">
    <property type="entry name" value="PepX_C"/>
    <property type="match status" value="1"/>
</dbReference>
<name>A0ABT5SRK4_9PSEU</name>
<evidence type="ECO:0000313" key="4">
    <source>
        <dbReference type="Proteomes" id="UP001300763"/>
    </source>
</evidence>
<keyword evidence="4" id="KW-1185">Reference proteome</keyword>
<dbReference type="Gene3D" id="2.60.120.260">
    <property type="entry name" value="Galactose-binding domain-like"/>
    <property type="match status" value="1"/>
</dbReference>
<organism evidence="3 4">
    <name type="scientific">Actinomycetospora lemnae</name>
    <dbReference type="NCBI Taxonomy" id="3019891"/>
    <lineage>
        <taxon>Bacteria</taxon>
        <taxon>Bacillati</taxon>
        <taxon>Actinomycetota</taxon>
        <taxon>Actinomycetes</taxon>
        <taxon>Pseudonocardiales</taxon>
        <taxon>Pseudonocardiaceae</taxon>
        <taxon>Actinomycetospora</taxon>
    </lineage>
</organism>
<dbReference type="SMART" id="SM00939">
    <property type="entry name" value="PepX_C"/>
    <property type="match status" value="1"/>
</dbReference>
<accession>A0ABT5SRK4</accession>
<dbReference type="EMBL" id="JAQZAO010000003">
    <property type="protein sequence ID" value="MDD7965470.1"/>
    <property type="molecule type" value="Genomic_DNA"/>
</dbReference>
<reference evidence="3 4" key="1">
    <citation type="submission" date="2023-02" db="EMBL/GenBank/DDBJ databases">
        <title>Genome sequencing required for Actinomycetospora new species description.</title>
        <authorList>
            <person name="Saimee Y."/>
            <person name="Duangmal K."/>
        </authorList>
    </citation>
    <scope>NUCLEOTIDE SEQUENCE [LARGE SCALE GENOMIC DNA]</scope>
    <source>
        <strain evidence="3 4">DW7H6</strain>
    </source>
</reference>
<protein>
    <submittedName>
        <fullName evidence="3">CocE/NonD family hydrolase</fullName>
    </submittedName>
</protein>
<gene>
    <name evidence="3" type="ORF">PGB27_08905</name>
</gene>
<dbReference type="SUPFAM" id="SSF53474">
    <property type="entry name" value="alpha/beta-Hydrolases"/>
    <property type="match status" value="1"/>
</dbReference>
<dbReference type="Gene3D" id="3.40.50.1820">
    <property type="entry name" value="alpha/beta hydrolase"/>
    <property type="match status" value="2"/>
</dbReference>
<dbReference type="InterPro" id="IPR013736">
    <property type="entry name" value="Xaa-Pro_dipept_C"/>
</dbReference>
<dbReference type="RefSeq" id="WP_274200011.1">
    <property type="nucleotide sequence ID" value="NZ_JAQZAO010000003.1"/>
</dbReference>
<sequence>MSIPLKGSTAGMQYAGWQPAAVAMSGLGNHVLAGQRIPVGGGVTLNGDVYTPSTPGRYPAVVSFGGYSTEWHTAGVPTGTNEIGSPPVFTDRGYCPVIVERRGMGRSTGEQVMFFDPQDVDDHEKVIAWAAEQPWCNGQVVLFGTSYYGMTQPLVAARRPPALRAFFANEMCTDFFRHLVQFGGVPASFFLALWMGGNYTEANYTKRMAPNRRALISHLTNGPLHPLIEKLVHRNADRMFDSFMASTPVEWARRVYTHWIFDEKTREESTIPEGSSPVLGDVQVPFTVVQNLGYFNLHQFGSYDLFENAATPADRKWMILGPPRFDLPVYAWQGEALAFFDHILRDVDNGYDAQPPVRYWLDGADRFATSTAFPPPDGEVTRLYLGSGGDDHAKHRLDAQRTPPGANSWVAVPFGVPVLGGLDEIANQTLAFDLPITEDLHLAGAVTARLSVSSNEIDTYVLARLSRVDTAGTLHHLSMGAIRPVARTEDVARSTAIEIAIDSGRREPLVPGDAVVLRFSLTPAPTRLCVGETLRLELASRSDLLRSDVREGYAQFDLPVPPYLSRNTVHYAGESWLEVTTVPVSGGSVRGPHEMGSP</sequence>
<proteinExistence type="predicted"/>
<dbReference type="InterPro" id="IPR029058">
    <property type="entry name" value="AB_hydrolase_fold"/>
</dbReference>
<evidence type="ECO:0000313" key="3">
    <source>
        <dbReference type="EMBL" id="MDD7965470.1"/>
    </source>
</evidence>
<dbReference type="NCBIfam" id="TIGR00976">
    <property type="entry name" value="CocE_NonD"/>
    <property type="match status" value="1"/>
</dbReference>
<dbReference type="InterPro" id="IPR005674">
    <property type="entry name" value="CocE/Ser_esterase"/>
</dbReference>
<dbReference type="Pfam" id="PF02129">
    <property type="entry name" value="Peptidase_S15"/>
    <property type="match status" value="1"/>
</dbReference>
<dbReference type="InterPro" id="IPR008979">
    <property type="entry name" value="Galactose-bd-like_sf"/>
</dbReference>
<feature type="domain" description="Xaa-Pro dipeptidyl-peptidase C-terminal" evidence="2">
    <location>
        <begin position="337"/>
        <end position="565"/>
    </location>
</feature>
<dbReference type="Proteomes" id="UP001300763">
    <property type="component" value="Unassembled WGS sequence"/>
</dbReference>
<dbReference type="InterPro" id="IPR000383">
    <property type="entry name" value="Xaa-Pro-like_dom"/>
</dbReference>
<comment type="caution">
    <text evidence="3">The sequence shown here is derived from an EMBL/GenBank/DDBJ whole genome shotgun (WGS) entry which is preliminary data.</text>
</comment>